<dbReference type="InterPro" id="IPR016181">
    <property type="entry name" value="Acyl_CoA_acyltransferase"/>
</dbReference>
<dbReference type="Proteomes" id="UP001596171">
    <property type="component" value="Unassembled WGS sequence"/>
</dbReference>
<name>A0ABW1SGB8_9LACO</name>
<dbReference type="CDD" id="cd04301">
    <property type="entry name" value="NAT_SF"/>
    <property type="match status" value="1"/>
</dbReference>
<comment type="caution">
    <text evidence="2">The sequence shown here is derived from an EMBL/GenBank/DDBJ whole genome shotgun (WGS) entry which is preliminary data.</text>
</comment>
<evidence type="ECO:0000259" key="1">
    <source>
        <dbReference type="PROSITE" id="PS51186"/>
    </source>
</evidence>
<organism evidence="2 3">
    <name type="scientific">Lactiplantibacillus nangangensis</name>
    <dbReference type="NCBI Taxonomy" id="2559917"/>
    <lineage>
        <taxon>Bacteria</taxon>
        <taxon>Bacillati</taxon>
        <taxon>Bacillota</taxon>
        <taxon>Bacilli</taxon>
        <taxon>Lactobacillales</taxon>
        <taxon>Lactobacillaceae</taxon>
        <taxon>Lactiplantibacillus</taxon>
    </lineage>
</organism>
<dbReference type="SUPFAM" id="SSF55729">
    <property type="entry name" value="Acyl-CoA N-acyltransferases (Nat)"/>
    <property type="match status" value="1"/>
</dbReference>
<reference evidence="3" key="1">
    <citation type="journal article" date="2019" name="Int. J. Syst. Evol. Microbiol.">
        <title>The Global Catalogue of Microorganisms (GCM) 10K type strain sequencing project: providing services to taxonomists for standard genome sequencing and annotation.</title>
        <authorList>
            <consortium name="The Broad Institute Genomics Platform"/>
            <consortium name="The Broad Institute Genome Sequencing Center for Infectious Disease"/>
            <person name="Wu L."/>
            <person name="Ma J."/>
        </authorList>
    </citation>
    <scope>NUCLEOTIDE SEQUENCE [LARGE SCALE GENOMIC DNA]</scope>
    <source>
        <strain evidence="3">CCM 8930</strain>
    </source>
</reference>
<feature type="domain" description="N-acetyltransferase" evidence="1">
    <location>
        <begin position="4"/>
        <end position="158"/>
    </location>
</feature>
<evidence type="ECO:0000313" key="2">
    <source>
        <dbReference type="EMBL" id="MFC6200780.1"/>
    </source>
</evidence>
<evidence type="ECO:0000313" key="3">
    <source>
        <dbReference type="Proteomes" id="UP001596171"/>
    </source>
</evidence>
<dbReference type="EMBL" id="JBHSSE010000003">
    <property type="protein sequence ID" value="MFC6200780.1"/>
    <property type="molecule type" value="Genomic_DNA"/>
</dbReference>
<dbReference type="RefSeq" id="WP_137615075.1">
    <property type="nucleotide sequence ID" value="NZ_BJDI01000001.1"/>
</dbReference>
<gene>
    <name evidence="2" type="ORF">ACFP1L_02570</name>
</gene>
<dbReference type="PROSITE" id="PS51186">
    <property type="entry name" value="GNAT"/>
    <property type="match status" value="1"/>
</dbReference>
<dbReference type="Gene3D" id="3.40.630.30">
    <property type="match status" value="1"/>
</dbReference>
<dbReference type="InterPro" id="IPR000182">
    <property type="entry name" value="GNAT_dom"/>
</dbReference>
<keyword evidence="3" id="KW-1185">Reference proteome</keyword>
<sequence length="158" mass="18397">MTETAFMQVSPTELPEILRMYQLAFKPLFDRYHDVETTPYLETLTSLTEKARQAETEYDFFEVDGCRVGMVRLLAQSATTMRISPLLILPEYQNRGLAKLMLSALENHFPLVTCWQLDTIIEEPKLVHLYQRAGYQQLPDRCEVLQPGMTIGYFEKRL</sequence>
<dbReference type="Pfam" id="PF00583">
    <property type="entry name" value="Acetyltransf_1"/>
    <property type="match status" value="1"/>
</dbReference>
<accession>A0ABW1SGB8</accession>
<protein>
    <submittedName>
        <fullName evidence="2">GNAT family N-acetyltransferase</fullName>
    </submittedName>
</protein>
<proteinExistence type="predicted"/>